<reference evidence="1 2" key="1">
    <citation type="submission" date="2016-01" db="EMBL/GenBank/DDBJ databases">
        <title>Streptomyces amritsarensis strain MTCC 11845 genome sequencing and assembly.</title>
        <authorList>
            <person name="Sharma D."/>
            <person name="Nair G.R."/>
            <person name="Kaur G."/>
            <person name="Manhas R.K."/>
            <person name="Mayilraj S."/>
        </authorList>
    </citation>
    <scope>NUCLEOTIDE SEQUENCE [LARGE SCALE GENOMIC DNA]</scope>
    <source>
        <strain evidence="1 2">MTCC 11845</strain>
    </source>
</reference>
<gene>
    <name evidence="1" type="ORF">AVW11_19270</name>
</gene>
<keyword evidence="2" id="KW-1185">Reference proteome</keyword>
<accession>A0ABX3G377</accession>
<name>A0ABX3G377_9ACTN</name>
<evidence type="ECO:0000313" key="2">
    <source>
        <dbReference type="Proteomes" id="UP000187151"/>
    </source>
</evidence>
<comment type="caution">
    <text evidence="1">The sequence shown here is derived from an EMBL/GenBank/DDBJ whole genome shotgun (WGS) entry which is preliminary data.</text>
</comment>
<dbReference type="Proteomes" id="UP000187151">
    <property type="component" value="Unassembled WGS sequence"/>
</dbReference>
<dbReference type="RefSeq" id="WP_076044919.1">
    <property type="nucleotide sequence ID" value="NZ_MQUR01000044.1"/>
</dbReference>
<sequence length="159" mass="16994">MALRPGDYLPPRNLCERVDFAEFAELFHPQGVRDGYDTGLEPELVSGSMCEQSMARGGTGVVEVTVLCSAYRDVDKAVGAFEVGLRAPYGPVETVAGLGEQALRYRASNGAGIGMTVLVRNLYCRVDATPAPPLTDAEVDGSFTAMRQLLQTLLPKLAA</sequence>
<organism evidence="1 2">
    <name type="scientific">Streptomyces amritsarensis</name>
    <dbReference type="NCBI Taxonomy" id="681158"/>
    <lineage>
        <taxon>Bacteria</taxon>
        <taxon>Bacillati</taxon>
        <taxon>Actinomycetota</taxon>
        <taxon>Actinomycetes</taxon>
        <taxon>Kitasatosporales</taxon>
        <taxon>Streptomycetaceae</taxon>
        <taxon>Streptomyces</taxon>
    </lineage>
</organism>
<evidence type="ECO:0000313" key="1">
    <source>
        <dbReference type="EMBL" id="OLZ64159.1"/>
    </source>
</evidence>
<protein>
    <submittedName>
        <fullName evidence="1">Uncharacterized protein</fullName>
    </submittedName>
</protein>
<proteinExistence type="predicted"/>
<dbReference type="EMBL" id="MQUR01000044">
    <property type="protein sequence ID" value="OLZ64159.1"/>
    <property type="molecule type" value="Genomic_DNA"/>
</dbReference>